<dbReference type="InterPro" id="IPR046879">
    <property type="entry name" value="KANL3/Tex30_Abhydrolase"/>
</dbReference>
<keyword evidence="4" id="KW-1185">Reference proteome</keyword>
<accession>A0ABR1ZV35</accession>
<dbReference type="EMBL" id="JBBPBM010001436">
    <property type="protein sequence ID" value="KAK8484236.1"/>
    <property type="molecule type" value="Genomic_DNA"/>
</dbReference>
<evidence type="ECO:0000259" key="2">
    <source>
        <dbReference type="Pfam" id="PF20408"/>
    </source>
</evidence>
<dbReference type="Proteomes" id="UP001472677">
    <property type="component" value="Unassembled WGS sequence"/>
</dbReference>
<dbReference type="Pfam" id="PF20408">
    <property type="entry name" value="Abhydrolase_11"/>
    <property type="match status" value="1"/>
</dbReference>
<feature type="compositionally biased region" description="Polar residues" evidence="1">
    <location>
        <begin position="166"/>
        <end position="184"/>
    </location>
</feature>
<dbReference type="PANTHER" id="PTHR13136">
    <property type="entry name" value="TESTIS DEVELOPMENT PROTEIN PRTD"/>
    <property type="match status" value="1"/>
</dbReference>
<reference evidence="3 4" key="1">
    <citation type="journal article" date="2024" name="G3 (Bethesda)">
        <title>Genome assembly of Hibiscus sabdariffa L. provides insights into metabolisms of medicinal natural products.</title>
        <authorList>
            <person name="Kim T."/>
        </authorList>
    </citation>
    <scope>NUCLEOTIDE SEQUENCE [LARGE SCALE GENOMIC DNA]</scope>
    <source>
        <strain evidence="3">TK-2024</strain>
        <tissue evidence="3">Old leaves</tissue>
    </source>
</reference>
<name>A0ABR1ZV35_9ROSI</name>
<feature type="region of interest" description="Disordered" evidence="1">
    <location>
        <begin position="140"/>
        <end position="185"/>
    </location>
</feature>
<dbReference type="SUPFAM" id="SSF53474">
    <property type="entry name" value="alpha/beta-Hydrolases"/>
    <property type="match status" value="1"/>
</dbReference>
<evidence type="ECO:0000313" key="3">
    <source>
        <dbReference type="EMBL" id="KAK8484236.1"/>
    </source>
</evidence>
<proteinExistence type="predicted"/>
<dbReference type="InterPro" id="IPR029058">
    <property type="entry name" value="AB_hydrolase_fold"/>
</dbReference>
<dbReference type="InterPro" id="IPR026555">
    <property type="entry name" value="NSL3/Tex30"/>
</dbReference>
<evidence type="ECO:0000313" key="4">
    <source>
        <dbReference type="Proteomes" id="UP001472677"/>
    </source>
</evidence>
<feature type="domain" description="KANL3/Tex30 alpha/beta hydrolase-like" evidence="2">
    <location>
        <begin position="186"/>
        <end position="380"/>
    </location>
</feature>
<organism evidence="3 4">
    <name type="scientific">Hibiscus sabdariffa</name>
    <name type="common">roselle</name>
    <dbReference type="NCBI Taxonomy" id="183260"/>
    <lineage>
        <taxon>Eukaryota</taxon>
        <taxon>Viridiplantae</taxon>
        <taxon>Streptophyta</taxon>
        <taxon>Embryophyta</taxon>
        <taxon>Tracheophyta</taxon>
        <taxon>Spermatophyta</taxon>
        <taxon>Magnoliopsida</taxon>
        <taxon>eudicotyledons</taxon>
        <taxon>Gunneridae</taxon>
        <taxon>Pentapetalae</taxon>
        <taxon>rosids</taxon>
        <taxon>malvids</taxon>
        <taxon>Malvales</taxon>
        <taxon>Malvaceae</taxon>
        <taxon>Malvoideae</taxon>
        <taxon>Hibiscus</taxon>
    </lineage>
</organism>
<comment type="caution">
    <text evidence="3">The sequence shown here is derived from an EMBL/GenBank/DDBJ whole genome shotgun (WGS) entry which is preliminary data.</text>
</comment>
<gene>
    <name evidence="3" type="ORF">V6N12_029125</name>
</gene>
<dbReference type="Gene3D" id="3.40.50.1820">
    <property type="entry name" value="alpha/beta hydrolase"/>
    <property type="match status" value="1"/>
</dbReference>
<evidence type="ECO:0000256" key="1">
    <source>
        <dbReference type="SAM" id="MobiDB-lite"/>
    </source>
</evidence>
<dbReference type="PANTHER" id="PTHR13136:SF11">
    <property type="entry name" value="TESTIS-EXPRESSED PROTEIN 30"/>
    <property type="match status" value="1"/>
</dbReference>
<sequence>MGSTNTELYFVFMNYDPEYQRLRADRSKKGAYELDLYLSKKHDELLATTLQSGTYNKTFSLVIVDGFAVEITETQHCWGSVLLHCWKLLRESEELVPFDDRADVGKALLLLESPKVQGKNHRTPGGLSADEHLTRTLAKSRREKKASEISLAMASSPPSKRRRKGQTTVDGGSPSKPTLTQDKSSPVVVFAHGAGAPSSSDWMIRWKEMLKKALNAVEVVTFDYPYMSGGKRKAPPKAEKLVDFHSDVVKDAVSKYPGHPLILAGKSMGSRVSCMVAAQEDIAASLIVCLGYPLKGTNGAVRDETLLQLKVPVMFVQGTKDGLCPLEKLEAVRKKMKAMSGLHEIDGGDHSFKISKKHLETKGSTQEEAEDAAIQAIASFFTRLLIKTFSLHLSRGLLQPKVQMLHFPLAFYNCRKATEQAALSHLLYPVFVAGV</sequence>
<protein>
    <recommendedName>
        <fullName evidence="2">KANL3/Tex30 alpha/beta hydrolase-like domain-containing protein</fullName>
    </recommendedName>
</protein>